<evidence type="ECO:0000313" key="1">
    <source>
        <dbReference type="EMBL" id="EDS43718.1"/>
    </source>
</evidence>
<reference evidence="1" key="1">
    <citation type="submission" date="2007-03" db="EMBL/GenBank/DDBJ databases">
        <title>Annotation of Culex pipiens quinquefasciatus.</title>
        <authorList>
            <consortium name="The Broad Institute Genome Sequencing Platform"/>
            <person name="Atkinson P.W."/>
            <person name="Hemingway J."/>
            <person name="Christensen B.M."/>
            <person name="Higgs S."/>
            <person name="Kodira C."/>
            <person name="Hannick L."/>
            <person name="Megy K."/>
            <person name="O'Leary S."/>
            <person name="Pearson M."/>
            <person name="Haas B.J."/>
            <person name="Mauceli E."/>
            <person name="Wortman J.R."/>
            <person name="Lee N.H."/>
            <person name="Guigo R."/>
            <person name="Stanke M."/>
            <person name="Alvarado L."/>
            <person name="Amedeo P."/>
            <person name="Antoine C.H."/>
            <person name="Arensburger P."/>
            <person name="Bidwell S.L."/>
            <person name="Crawford M."/>
            <person name="Camaro F."/>
            <person name="Devon K."/>
            <person name="Engels R."/>
            <person name="Hammond M."/>
            <person name="Howarth C."/>
            <person name="Koehrsen M."/>
            <person name="Lawson D."/>
            <person name="Montgomery P."/>
            <person name="Nene V."/>
            <person name="Nusbaum C."/>
            <person name="Puiu D."/>
            <person name="Romero-Severson J."/>
            <person name="Severson D.W."/>
            <person name="Shumway M."/>
            <person name="Sisk P."/>
            <person name="Stolte C."/>
            <person name="Zeng Q."/>
            <person name="Eisenstadt E."/>
            <person name="Fraser-Liggett C."/>
            <person name="Strausberg R."/>
            <person name="Galagan J."/>
            <person name="Birren B."/>
            <person name="Collins F.H."/>
        </authorList>
    </citation>
    <scope>NUCLEOTIDE SEQUENCE [LARGE SCALE GENOMIC DNA]</scope>
    <source>
        <strain evidence="1">JHB</strain>
    </source>
</reference>
<dbReference type="Proteomes" id="UP000002320">
    <property type="component" value="Unassembled WGS sequence"/>
</dbReference>
<name>B0XAI2_CULQU</name>
<dbReference type="EMBL" id="DS232584">
    <property type="protein sequence ID" value="EDS43718.1"/>
    <property type="molecule type" value="Genomic_DNA"/>
</dbReference>
<evidence type="ECO:0000313" key="3">
    <source>
        <dbReference type="Proteomes" id="UP000002320"/>
    </source>
</evidence>
<dbReference type="KEGG" id="cqu:CpipJ_CPIJ016545"/>
<proteinExistence type="predicted"/>
<dbReference type="AlphaFoldDB" id="B0XAI2"/>
<dbReference type="VEuPathDB" id="VectorBase:CQUJHB012283"/>
<dbReference type="STRING" id="7176.B0XAI2"/>
<sequence length="162" mass="17606">MAAITFATTLTEKSVRRPSFVVRAIQSSGGVVGLHPISMLRRRMENGEQSPVFKTRTSTYCIYFKNLNTAKIFAPSFSLNCQLGIPNPSDNVIKRKFVPEPVLPTKSTTSPGTDMGELYAGATTGTGNEEDDQPSAQIVSKQGQGMRILEVTSGVQHSLFHV</sequence>
<dbReference type="HOGENOM" id="CLU_1637092_0_0_1"/>
<keyword evidence="3" id="KW-1185">Reference proteome</keyword>
<gene>
    <name evidence="2" type="primary">6049976</name>
    <name evidence="1" type="ORF">CpipJ_CPIJ016545</name>
</gene>
<dbReference type="InParanoid" id="B0XAI2"/>
<dbReference type="OrthoDB" id="61110at2759"/>
<dbReference type="EnsemblMetazoa" id="CPIJ016545-RA">
    <property type="protein sequence ID" value="CPIJ016545-PA"/>
    <property type="gene ID" value="CPIJ016545"/>
</dbReference>
<organism>
    <name type="scientific">Culex quinquefasciatus</name>
    <name type="common">Southern house mosquito</name>
    <name type="synonym">Culex pungens</name>
    <dbReference type="NCBI Taxonomy" id="7176"/>
    <lineage>
        <taxon>Eukaryota</taxon>
        <taxon>Metazoa</taxon>
        <taxon>Ecdysozoa</taxon>
        <taxon>Arthropoda</taxon>
        <taxon>Hexapoda</taxon>
        <taxon>Insecta</taxon>
        <taxon>Pterygota</taxon>
        <taxon>Neoptera</taxon>
        <taxon>Endopterygota</taxon>
        <taxon>Diptera</taxon>
        <taxon>Nematocera</taxon>
        <taxon>Culicoidea</taxon>
        <taxon>Culicidae</taxon>
        <taxon>Culicinae</taxon>
        <taxon>Culicini</taxon>
        <taxon>Culex</taxon>
        <taxon>Culex</taxon>
    </lineage>
</organism>
<evidence type="ECO:0000313" key="2">
    <source>
        <dbReference type="EnsemblMetazoa" id="CPIJ016545-PA"/>
    </source>
</evidence>
<dbReference type="VEuPathDB" id="VectorBase:CPIJ016545"/>
<protein>
    <submittedName>
        <fullName evidence="1 2">Regulator of chromosome condensation</fullName>
    </submittedName>
</protein>
<reference evidence="2" key="2">
    <citation type="submission" date="2021-02" db="UniProtKB">
        <authorList>
            <consortium name="EnsemblMetazoa"/>
        </authorList>
    </citation>
    <scope>IDENTIFICATION</scope>
    <source>
        <strain evidence="2">JHB</strain>
    </source>
</reference>
<accession>B0XAI2</accession>